<reference evidence="1" key="1">
    <citation type="submission" date="2023-03" db="EMBL/GenBank/DDBJ databases">
        <title>Massive genome expansion in bonnet fungi (Mycena s.s.) driven by repeated elements and novel gene families across ecological guilds.</title>
        <authorList>
            <consortium name="Lawrence Berkeley National Laboratory"/>
            <person name="Harder C.B."/>
            <person name="Miyauchi S."/>
            <person name="Viragh M."/>
            <person name="Kuo A."/>
            <person name="Thoen E."/>
            <person name="Andreopoulos B."/>
            <person name="Lu D."/>
            <person name="Skrede I."/>
            <person name="Drula E."/>
            <person name="Henrissat B."/>
            <person name="Morin E."/>
            <person name="Kohler A."/>
            <person name="Barry K."/>
            <person name="LaButti K."/>
            <person name="Morin E."/>
            <person name="Salamov A."/>
            <person name="Lipzen A."/>
            <person name="Mereny Z."/>
            <person name="Hegedus B."/>
            <person name="Baldrian P."/>
            <person name="Stursova M."/>
            <person name="Weitz H."/>
            <person name="Taylor A."/>
            <person name="Grigoriev I.V."/>
            <person name="Nagy L.G."/>
            <person name="Martin F."/>
            <person name="Kauserud H."/>
        </authorList>
    </citation>
    <scope>NUCLEOTIDE SEQUENCE</scope>
    <source>
        <strain evidence="1">CBHHK188m</strain>
    </source>
</reference>
<dbReference type="EMBL" id="JARJLG010000221">
    <property type="protein sequence ID" value="KAJ7726284.1"/>
    <property type="molecule type" value="Genomic_DNA"/>
</dbReference>
<accession>A0AAD7MPG0</accession>
<sequence length="279" mass="30925">MESSLYTGRGRHGGSYADRRSVFGPIGNMSKHRLCFSPVPLSPWVYRTSHPFSVPGRTWADEAPDTVSSRTTDCVAPDSPLGIGQALPPWPRAMRPIRHRLDTRVGQHVAGLRAIRKAALRTPRHLSSILAPGSCILPTNAIDPPGICVHARTSWMTATDFSADVSASAQTRSRGVWSFEKVDRRRNGIWKHIVPYHFSEAIVVLLRAAHGSEPASREEFDAELGDPMTWTEFVFIRCVLFRSYLPFRVWANGRGSDIHCVQALSSRSIASPEITDRSG</sequence>
<keyword evidence="2" id="KW-1185">Reference proteome</keyword>
<name>A0AAD7MPG0_9AGAR</name>
<dbReference type="Proteomes" id="UP001215280">
    <property type="component" value="Unassembled WGS sequence"/>
</dbReference>
<dbReference type="AlphaFoldDB" id="A0AAD7MPG0"/>
<evidence type="ECO:0000313" key="1">
    <source>
        <dbReference type="EMBL" id="KAJ7726284.1"/>
    </source>
</evidence>
<gene>
    <name evidence="1" type="ORF">DFH07DRAFT_244725</name>
</gene>
<comment type="caution">
    <text evidence="1">The sequence shown here is derived from an EMBL/GenBank/DDBJ whole genome shotgun (WGS) entry which is preliminary data.</text>
</comment>
<protein>
    <submittedName>
        <fullName evidence="1">Uncharacterized protein</fullName>
    </submittedName>
</protein>
<organism evidence="1 2">
    <name type="scientific">Mycena maculata</name>
    <dbReference type="NCBI Taxonomy" id="230809"/>
    <lineage>
        <taxon>Eukaryota</taxon>
        <taxon>Fungi</taxon>
        <taxon>Dikarya</taxon>
        <taxon>Basidiomycota</taxon>
        <taxon>Agaricomycotina</taxon>
        <taxon>Agaricomycetes</taxon>
        <taxon>Agaricomycetidae</taxon>
        <taxon>Agaricales</taxon>
        <taxon>Marasmiineae</taxon>
        <taxon>Mycenaceae</taxon>
        <taxon>Mycena</taxon>
    </lineage>
</organism>
<proteinExistence type="predicted"/>
<evidence type="ECO:0000313" key="2">
    <source>
        <dbReference type="Proteomes" id="UP001215280"/>
    </source>
</evidence>